<keyword evidence="3" id="KW-1185">Reference proteome</keyword>
<keyword evidence="1" id="KW-0472">Membrane</keyword>
<feature type="transmembrane region" description="Helical" evidence="1">
    <location>
        <begin position="51"/>
        <end position="73"/>
    </location>
</feature>
<dbReference type="AlphaFoldDB" id="A0A0N5BME4"/>
<keyword evidence="1" id="KW-0812">Transmembrane</keyword>
<keyword evidence="1" id="KW-1133">Transmembrane helix</keyword>
<name>A0A0N5BME4_STREA</name>
<protein>
    <submittedName>
        <fullName evidence="4">LRAT domain-containing protein</fullName>
    </submittedName>
</protein>
<dbReference type="Pfam" id="PF16044">
    <property type="entry name" value="DUF4796_C"/>
    <property type="match status" value="1"/>
</dbReference>
<evidence type="ECO:0000313" key="4">
    <source>
        <dbReference type="WBParaSite" id="SPAL_0000708500.1"/>
    </source>
</evidence>
<dbReference type="InterPro" id="IPR053921">
    <property type="entry name" value="MKRN2OS-like_C"/>
</dbReference>
<proteinExistence type="predicted"/>
<sequence length="212" mass="24646">MMDIDVQKRMLVYKCKNCKKLNVFFSCILSVNIYCKFCLTNSEATNYDNGFSLYKVVVSPFFICTMGCSRNYFKYGILIKPSRKSFYDYSYDDNLHIGVVDEENGIVFSFWSEGIVKECASVEWKGSVKAFSAIRTKNSKSIEDFFASCGSFFRESTYDCNTWNCFDFVLAFLNFYGYPLMSVTKEVFTKKVIFPVVNDTIKYCRFVKSMKL</sequence>
<accession>A0A0N5BME4</accession>
<reference evidence="4" key="1">
    <citation type="submission" date="2017-02" db="UniProtKB">
        <authorList>
            <consortium name="WormBaseParasite"/>
        </authorList>
    </citation>
    <scope>IDENTIFICATION</scope>
</reference>
<feature type="domain" description="MKRN2 opposite strand protein-like C-terminal" evidence="2">
    <location>
        <begin position="74"/>
        <end position="208"/>
    </location>
</feature>
<dbReference type="PANTHER" id="PTHR33963:SF2">
    <property type="entry name" value="MKRN2 OPPOSITE STRAND PROTEIN"/>
    <property type="match status" value="1"/>
</dbReference>
<dbReference type="WBParaSite" id="SPAL_0000708500.1">
    <property type="protein sequence ID" value="SPAL_0000708500.1"/>
    <property type="gene ID" value="SPAL_0000708500"/>
</dbReference>
<evidence type="ECO:0000256" key="1">
    <source>
        <dbReference type="SAM" id="Phobius"/>
    </source>
</evidence>
<organism evidence="3 4">
    <name type="scientific">Strongyloides papillosus</name>
    <name type="common">Intestinal threadworm</name>
    <dbReference type="NCBI Taxonomy" id="174720"/>
    <lineage>
        <taxon>Eukaryota</taxon>
        <taxon>Metazoa</taxon>
        <taxon>Ecdysozoa</taxon>
        <taxon>Nematoda</taxon>
        <taxon>Chromadorea</taxon>
        <taxon>Rhabditida</taxon>
        <taxon>Tylenchina</taxon>
        <taxon>Panagrolaimomorpha</taxon>
        <taxon>Strongyloidoidea</taxon>
        <taxon>Strongyloididae</taxon>
        <taxon>Strongyloides</taxon>
    </lineage>
</organism>
<dbReference type="Proteomes" id="UP000046392">
    <property type="component" value="Unplaced"/>
</dbReference>
<dbReference type="PANTHER" id="PTHR33963">
    <property type="entry name" value="MKRN2 OPPOSITE STRAND PROTEIN"/>
    <property type="match status" value="1"/>
</dbReference>
<evidence type="ECO:0000259" key="2">
    <source>
        <dbReference type="Pfam" id="PF16044"/>
    </source>
</evidence>
<evidence type="ECO:0000313" key="3">
    <source>
        <dbReference type="Proteomes" id="UP000046392"/>
    </source>
</evidence>
<feature type="transmembrane region" description="Helical" evidence="1">
    <location>
        <begin position="21"/>
        <end position="39"/>
    </location>
</feature>
<dbReference type="STRING" id="174720.A0A0N5BME4"/>
<dbReference type="InterPro" id="IPR032016">
    <property type="entry name" value="MKRN2OS-like"/>
</dbReference>